<dbReference type="Proteomes" id="UP000593591">
    <property type="component" value="Chromosome"/>
</dbReference>
<evidence type="ECO:0000313" key="4">
    <source>
        <dbReference type="Proteomes" id="UP000578697"/>
    </source>
</evidence>
<dbReference type="EMBL" id="CP031517">
    <property type="protein sequence ID" value="QOS40788.1"/>
    <property type="molecule type" value="Genomic_DNA"/>
</dbReference>
<proteinExistence type="predicted"/>
<evidence type="ECO:0000256" key="1">
    <source>
        <dbReference type="SAM" id="SignalP"/>
    </source>
</evidence>
<reference evidence="3 5" key="1">
    <citation type="submission" date="2018-08" db="EMBL/GenBank/DDBJ databases">
        <title>The first complete genome of Treponema rectale (CHPAT), a commensal spirochete of the bovine rectum.</title>
        <authorList>
            <person name="Staton G.J."/>
            <person name="Clegg S.R."/>
            <person name="Carter S.D."/>
            <person name="Radford A.D."/>
            <person name="Darby A."/>
            <person name="Hall N."/>
            <person name="Birtles R.J."/>
            <person name="Evans N.J."/>
        </authorList>
    </citation>
    <scope>NUCLEOTIDE SEQUENCE [LARGE SCALE GENOMIC DNA]</scope>
    <source>
        <strain evidence="3 5">CHPA</strain>
    </source>
</reference>
<keyword evidence="1" id="KW-0732">Signal</keyword>
<evidence type="ECO:0000313" key="3">
    <source>
        <dbReference type="EMBL" id="QOS40788.1"/>
    </source>
</evidence>
<gene>
    <name evidence="3" type="ORF">DYE49_10135</name>
    <name evidence="2" type="ORF">HNP77_001698</name>
</gene>
<dbReference type="Proteomes" id="UP000578697">
    <property type="component" value="Unassembled WGS sequence"/>
</dbReference>
<name>A0A840S9G0_9SPIR</name>
<keyword evidence="4" id="KW-1185">Reference proteome</keyword>
<dbReference type="RefSeq" id="WP_184652742.1">
    <property type="nucleotide sequence ID" value="NZ_JACHFR010000002.1"/>
</dbReference>
<organism evidence="2 4">
    <name type="scientific">Treponema rectale</name>
    <dbReference type="NCBI Taxonomy" id="744512"/>
    <lineage>
        <taxon>Bacteria</taxon>
        <taxon>Pseudomonadati</taxon>
        <taxon>Spirochaetota</taxon>
        <taxon>Spirochaetia</taxon>
        <taxon>Spirochaetales</taxon>
        <taxon>Treponemataceae</taxon>
        <taxon>Treponema</taxon>
    </lineage>
</organism>
<dbReference type="KEGG" id="trc:DYE49_10135"/>
<protein>
    <submittedName>
        <fullName evidence="2">Uncharacterized protein</fullName>
    </submittedName>
</protein>
<reference evidence="2 4" key="2">
    <citation type="submission" date="2020-08" db="EMBL/GenBank/DDBJ databases">
        <title>Genomic Encyclopedia of Type Strains, Phase IV (KMG-IV): sequencing the most valuable type-strain genomes for metagenomic binning, comparative biology and taxonomic classification.</title>
        <authorList>
            <person name="Goeker M."/>
        </authorList>
    </citation>
    <scope>NUCLEOTIDE SEQUENCE [LARGE SCALE GENOMIC DNA]</scope>
    <source>
        <strain evidence="2 4">DSM 103679</strain>
    </source>
</reference>
<dbReference type="AlphaFoldDB" id="A0A840S9G0"/>
<feature type="chain" id="PRO_5036418339" evidence="1">
    <location>
        <begin position="20"/>
        <end position="575"/>
    </location>
</feature>
<accession>A0A840S9G0</accession>
<evidence type="ECO:0000313" key="5">
    <source>
        <dbReference type="Proteomes" id="UP000593591"/>
    </source>
</evidence>
<dbReference type="EMBL" id="JACHFR010000002">
    <property type="protein sequence ID" value="MBB5219329.1"/>
    <property type="molecule type" value="Genomic_DNA"/>
</dbReference>
<evidence type="ECO:0000313" key="2">
    <source>
        <dbReference type="EMBL" id="MBB5219329.1"/>
    </source>
</evidence>
<sequence length="575" mass="65733">MKKLFIVLVFSIFSFAANALSVKDYVCKIEPSDSNQEYKVLNTLYLQLSRESSYSSLKYHISELKEKLSSYGFTVKLSDSNYYVITSCTSMDEGSKVKITFYDSQNKNTVIDDLSITYTDRDSGLALIKLPAGFNGNSCELYTRQLDEDTDIYTVSINGKTIESYRAYITNNSNKTDEIITYAISRRYYNHEKGMPVLIKIGNEYKVCAASILTKFELKNKGDYDRDTSTVLPAKYIQNFADAYIQQSKNISVPDIKETAEIFSNQISLYKNDKTKNAEQLIPFISRELFIKYGNGMVKKYYGQMKDEENTFILEKFKKNPFDGVRAIFALYMLNELKTESKNAFTEFTIEEEKDFYRILFKNRKGNSISTEWKIEDGRYKITFFENLASEKLPEKFTRGFFNYDNFAFDYLDENSGLTFEGGIFNLMEDEGINRNINSGYGSLGADLIFFGAGTYYQNEIARLTINNEEKNVRMHSVGGYARIQIPVMISLIKTEVIPFMEWKIGLANAHELFYGNTARIHTGTSLGINLVFMSDTLLQPFLNASFNSNSYNGKDTVSSFSAGAGIKIRFSLDM</sequence>
<feature type="signal peptide" evidence="1">
    <location>
        <begin position="1"/>
        <end position="19"/>
    </location>
</feature>